<dbReference type="Gene3D" id="1.10.10.10">
    <property type="entry name" value="Winged helix-like DNA-binding domain superfamily/Winged helix DNA-binding domain"/>
    <property type="match status" value="1"/>
</dbReference>
<dbReference type="RefSeq" id="WP_040736572.1">
    <property type="nucleotide sequence ID" value="NZ_QJKF01000016.1"/>
</dbReference>
<dbReference type="InterPro" id="IPR011991">
    <property type="entry name" value="ArsR-like_HTH"/>
</dbReference>
<protein>
    <submittedName>
        <fullName evidence="2">ArsR family transcriptional regulator</fullName>
    </submittedName>
</protein>
<dbReference type="SUPFAM" id="SSF46785">
    <property type="entry name" value="Winged helix' DNA-binding domain"/>
    <property type="match status" value="1"/>
</dbReference>
<dbReference type="EMBL" id="QJKF01000016">
    <property type="protein sequence ID" value="PXX57787.1"/>
    <property type="molecule type" value="Genomic_DNA"/>
</dbReference>
<evidence type="ECO:0000313" key="3">
    <source>
        <dbReference type="Proteomes" id="UP000247569"/>
    </source>
</evidence>
<dbReference type="Proteomes" id="UP000247569">
    <property type="component" value="Unassembled WGS sequence"/>
</dbReference>
<dbReference type="CDD" id="cd00090">
    <property type="entry name" value="HTH_ARSR"/>
    <property type="match status" value="1"/>
</dbReference>
<evidence type="ECO:0000259" key="1">
    <source>
        <dbReference type="PROSITE" id="PS50987"/>
    </source>
</evidence>
<dbReference type="GO" id="GO:0003700">
    <property type="term" value="F:DNA-binding transcription factor activity"/>
    <property type="evidence" value="ECO:0007669"/>
    <property type="project" value="InterPro"/>
</dbReference>
<dbReference type="InterPro" id="IPR001845">
    <property type="entry name" value="HTH_ArsR_DNA-bd_dom"/>
</dbReference>
<accession>A0A318K4I0</accession>
<organism evidence="2 3">
    <name type="scientific">Nocardia tenerifensis</name>
    <dbReference type="NCBI Taxonomy" id="228006"/>
    <lineage>
        <taxon>Bacteria</taxon>
        <taxon>Bacillati</taxon>
        <taxon>Actinomycetota</taxon>
        <taxon>Actinomycetes</taxon>
        <taxon>Mycobacteriales</taxon>
        <taxon>Nocardiaceae</taxon>
        <taxon>Nocardia</taxon>
    </lineage>
</organism>
<feature type="domain" description="HTH arsR-type" evidence="1">
    <location>
        <begin position="8"/>
        <end position="104"/>
    </location>
</feature>
<sequence length="111" mass="12221">MAGRNLVGPEADALDLGSVFRALADAHRRSVMTALAADHGDSERGCNSFDLPISKQTQTHHFRILREAGLIDEIDYGNRKGIRLRRKDIEKKFPGLLALLEAETRAGTTAH</sequence>
<name>A0A318K4I0_9NOCA</name>
<evidence type="ECO:0000313" key="2">
    <source>
        <dbReference type="EMBL" id="PXX57787.1"/>
    </source>
</evidence>
<comment type="caution">
    <text evidence="2">The sequence shown here is derived from an EMBL/GenBank/DDBJ whole genome shotgun (WGS) entry which is preliminary data.</text>
</comment>
<dbReference type="PRINTS" id="PR00778">
    <property type="entry name" value="HTHARSR"/>
</dbReference>
<proteinExistence type="predicted"/>
<dbReference type="PROSITE" id="PS50987">
    <property type="entry name" value="HTH_ARSR_2"/>
    <property type="match status" value="1"/>
</dbReference>
<dbReference type="InterPro" id="IPR036388">
    <property type="entry name" value="WH-like_DNA-bd_sf"/>
</dbReference>
<dbReference type="OrthoDB" id="4471357at2"/>
<dbReference type="AlphaFoldDB" id="A0A318K4I0"/>
<gene>
    <name evidence="2" type="ORF">DFR70_11617</name>
</gene>
<keyword evidence="3" id="KW-1185">Reference proteome</keyword>
<dbReference type="InterPro" id="IPR036390">
    <property type="entry name" value="WH_DNA-bd_sf"/>
</dbReference>
<reference evidence="2 3" key="1">
    <citation type="submission" date="2018-05" db="EMBL/GenBank/DDBJ databases">
        <title>Genomic Encyclopedia of Type Strains, Phase IV (KMG-IV): sequencing the most valuable type-strain genomes for metagenomic binning, comparative biology and taxonomic classification.</title>
        <authorList>
            <person name="Goeker M."/>
        </authorList>
    </citation>
    <scope>NUCLEOTIDE SEQUENCE [LARGE SCALE GENOMIC DNA]</scope>
    <source>
        <strain evidence="2 3">DSM 44704</strain>
    </source>
</reference>
<dbReference type="SMART" id="SM00418">
    <property type="entry name" value="HTH_ARSR"/>
    <property type="match status" value="1"/>
</dbReference>